<dbReference type="Proteomes" id="UP000565441">
    <property type="component" value="Unassembled WGS sequence"/>
</dbReference>
<comment type="caution">
    <text evidence="2">The sequence shown here is derived from an EMBL/GenBank/DDBJ whole genome shotgun (WGS) entry which is preliminary data.</text>
</comment>
<keyword evidence="3" id="KW-1185">Reference proteome</keyword>
<gene>
    <name evidence="2" type="ORF">D9615_010689</name>
</gene>
<reference evidence="2 3" key="1">
    <citation type="journal article" date="2020" name="ISME J.">
        <title>Uncovering the hidden diversity of litter-decomposition mechanisms in mushroom-forming fungi.</title>
        <authorList>
            <person name="Floudas D."/>
            <person name="Bentzer J."/>
            <person name="Ahren D."/>
            <person name="Johansson T."/>
            <person name="Persson P."/>
            <person name="Tunlid A."/>
        </authorList>
    </citation>
    <scope>NUCLEOTIDE SEQUENCE [LARGE SCALE GENOMIC DNA]</scope>
    <source>
        <strain evidence="2 3">CBS 661.87</strain>
    </source>
</reference>
<feature type="compositionally biased region" description="Polar residues" evidence="1">
    <location>
        <begin position="66"/>
        <end position="82"/>
    </location>
</feature>
<protein>
    <submittedName>
        <fullName evidence="2">Uncharacterized protein</fullName>
    </submittedName>
</protein>
<sequence>MDFHTAFTPEITTLELPHSACGNNSYFDESSLTKPSLYEEAYIAQSGYDGLFEQYPAFKEWCARNPATQHSGSNATSRSNSPAAHDPGFDVISTSPSPVADQDVYNHACSLSPPTISRIPPP</sequence>
<accession>A0A8H5LQJ5</accession>
<proteinExistence type="predicted"/>
<organism evidence="2 3">
    <name type="scientific">Tricholomella constricta</name>
    <dbReference type="NCBI Taxonomy" id="117010"/>
    <lineage>
        <taxon>Eukaryota</taxon>
        <taxon>Fungi</taxon>
        <taxon>Dikarya</taxon>
        <taxon>Basidiomycota</taxon>
        <taxon>Agaricomycotina</taxon>
        <taxon>Agaricomycetes</taxon>
        <taxon>Agaricomycetidae</taxon>
        <taxon>Agaricales</taxon>
        <taxon>Tricholomatineae</taxon>
        <taxon>Lyophyllaceae</taxon>
        <taxon>Tricholomella</taxon>
    </lineage>
</organism>
<feature type="region of interest" description="Disordered" evidence="1">
    <location>
        <begin position="66"/>
        <end position="122"/>
    </location>
</feature>
<evidence type="ECO:0000256" key="1">
    <source>
        <dbReference type="SAM" id="MobiDB-lite"/>
    </source>
</evidence>
<dbReference type="EMBL" id="JAACJP010000106">
    <property type="protein sequence ID" value="KAF5365799.1"/>
    <property type="molecule type" value="Genomic_DNA"/>
</dbReference>
<name>A0A8H5LQJ5_9AGAR</name>
<evidence type="ECO:0000313" key="3">
    <source>
        <dbReference type="Proteomes" id="UP000565441"/>
    </source>
</evidence>
<evidence type="ECO:0000313" key="2">
    <source>
        <dbReference type="EMBL" id="KAF5365799.1"/>
    </source>
</evidence>
<dbReference type="AlphaFoldDB" id="A0A8H5LQJ5"/>